<dbReference type="PANTHER" id="PTHR46696:SF1">
    <property type="entry name" value="CYTOCHROME P450 YJIB-RELATED"/>
    <property type="match status" value="1"/>
</dbReference>
<keyword evidence="4" id="KW-1185">Reference proteome</keyword>
<dbReference type="RefSeq" id="WP_208901192.1">
    <property type="nucleotide sequence ID" value="NZ_CP011497.1"/>
</dbReference>
<evidence type="ECO:0000313" key="4">
    <source>
        <dbReference type="Proteomes" id="UP000035366"/>
    </source>
</evidence>
<dbReference type="InterPro" id="IPR001128">
    <property type="entry name" value="Cyt_P450"/>
</dbReference>
<keyword evidence="2" id="KW-0560">Oxidoreductase</keyword>
<dbReference type="InterPro" id="IPR017972">
    <property type="entry name" value="Cyt_P450_CS"/>
</dbReference>
<dbReference type="Gene3D" id="1.10.630.10">
    <property type="entry name" value="Cytochrome P450"/>
    <property type="match status" value="1"/>
</dbReference>
<comment type="similarity">
    <text evidence="1 2">Belongs to the cytochrome P450 family.</text>
</comment>
<dbReference type="SUPFAM" id="SSF48264">
    <property type="entry name" value="Cytochrome P450"/>
    <property type="match status" value="1"/>
</dbReference>
<dbReference type="InterPro" id="IPR002397">
    <property type="entry name" value="Cyt_P450_B"/>
</dbReference>
<keyword evidence="2" id="KW-0503">Monooxygenase</keyword>
<gene>
    <name evidence="3" type="ORF">ABB07_26910</name>
</gene>
<dbReference type="CDD" id="cd11029">
    <property type="entry name" value="CYP107-like"/>
    <property type="match status" value="1"/>
</dbReference>
<dbReference type="PRINTS" id="PR00359">
    <property type="entry name" value="BP450"/>
</dbReference>
<dbReference type="EMBL" id="CP011497">
    <property type="protein sequence ID" value="AKJ13529.1"/>
    <property type="molecule type" value="Genomic_DNA"/>
</dbReference>
<name>A0ABN4GNW8_9ACTN</name>
<dbReference type="Pfam" id="PF00067">
    <property type="entry name" value="p450"/>
    <property type="match status" value="1"/>
</dbReference>
<reference evidence="3 4" key="1">
    <citation type="journal article" date="2015" name="ISME J.">
        <title>Draft Genome Sequence of Streptomyces incarnatus NRRL8089, which Produces the Nucleoside Antibiotic Sinefungin.</title>
        <authorList>
            <person name="Oshima K."/>
            <person name="Hattori M."/>
            <person name="Shimizu H."/>
            <person name="Fukuda K."/>
            <person name="Nemoto M."/>
            <person name="Inagaki K."/>
            <person name="Tamura T."/>
        </authorList>
    </citation>
    <scope>NUCLEOTIDE SEQUENCE [LARGE SCALE GENOMIC DNA]</scope>
    <source>
        <strain evidence="3 4">NRRL 8089</strain>
    </source>
</reference>
<dbReference type="InterPro" id="IPR036396">
    <property type="entry name" value="Cyt_P450_sf"/>
</dbReference>
<sequence>MSSTERTGSTGSVSSLFSEALVADAHGAYARLRETAPVHRTTTPDGEPVWLITRYAEARAALADPRLSLNKANAKTSGEYRSSMPPELDAHLLNMDPPDHTRLRRLVAKAFTPRRVEDMRMRIQKLTDELLTTMTGPHVDLVHALAVPLPMGVICELLGIPETARRDFRAWTDTLFSPTPGGATESRTAMREMHQFLKSVIEDKRSSPTEDLLSALVQARDDHDVLTEPELVSLAFLTLFAGYDNAVHLIGNTALSLLLHPRLLRAVRGGAVPIRSVVEETLRWNPPFVLAVRRFALEDVSIGNALIPAGGRVWVSIASANRDGREFPSPDVFDPGRAPTHLAFGYGVHYCLGAPLARMEAEIAVRSLLERFPVLELAVAADELEWWPTFHKRGLQSLPVLTY</sequence>
<proteinExistence type="inferred from homology"/>
<evidence type="ECO:0000256" key="2">
    <source>
        <dbReference type="RuleBase" id="RU000461"/>
    </source>
</evidence>
<dbReference type="PROSITE" id="PS00086">
    <property type="entry name" value="CYTOCHROME_P450"/>
    <property type="match status" value="1"/>
</dbReference>
<accession>A0ABN4GNW8</accession>
<evidence type="ECO:0000256" key="1">
    <source>
        <dbReference type="ARBA" id="ARBA00010617"/>
    </source>
</evidence>
<keyword evidence="2" id="KW-0349">Heme</keyword>
<keyword evidence="2" id="KW-0479">Metal-binding</keyword>
<keyword evidence="2" id="KW-0408">Iron</keyword>
<protein>
    <submittedName>
        <fullName evidence="3">Cytochrome P450</fullName>
    </submittedName>
</protein>
<organism evidence="3 4">
    <name type="scientific">Streptomyces incarnatus</name>
    <dbReference type="NCBI Taxonomy" id="665007"/>
    <lineage>
        <taxon>Bacteria</taxon>
        <taxon>Bacillati</taxon>
        <taxon>Actinomycetota</taxon>
        <taxon>Actinomycetes</taxon>
        <taxon>Kitasatosporales</taxon>
        <taxon>Streptomycetaceae</taxon>
        <taxon>Streptomyces</taxon>
    </lineage>
</organism>
<dbReference type="PANTHER" id="PTHR46696">
    <property type="entry name" value="P450, PUTATIVE (EUROFUNG)-RELATED"/>
    <property type="match status" value="1"/>
</dbReference>
<dbReference type="Proteomes" id="UP000035366">
    <property type="component" value="Chromosome"/>
</dbReference>
<evidence type="ECO:0000313" key="3">
    <source>
        <dbReference type="EMBL" id="AKJ13529.1"/>
    </source>
</evidence>